<dbReference type="PANTHER" id="PTHR38588:SF1">
    <property type="entry name" value="BLL0334 PROTEIN"/>
    <property type="match status" value="1"/>
</dbReference>
<evidence type="ECO:0000313" key="2">
    <source>
        <dbReference type="Proteomes" id="UP000712673"/>
    </source>
</evidence>
<gene>
    <name evidence="1" type="ORF">FJZ47_04340</name>
</gene>
<name>A0A938B1L3_UNCTE</name>
<dbReference type="InterPro" id="IPR010419">
    <property type="entry name" value="CO_DH_gsu"/>
</dbReference>
<accession>A0A938B1L3</accession>
<dbReference type="InterPro" id="IPR023393">
    <property type="entry name" value="START-like_dom_sf"/>
</dbReference>
<dbReference type="Pfam" id="PF06240">
    <property type="entry name" value="COXG"/>
    <property type="match status" value="1"/>
</dbReference>
<reference evidence="1" key="1">
    <citation type="submission" date="2019-03" db="EMBL/GenBank/DDBJ databases">
        <title>Lake Tanganyika Metagenome-Assembled Genomes (MAGs).</title>
        <authorList>
            <person name="Tran P."/>
        </authorList>
    </citation>
    <scope>NUCLEOTIDE SEQUENCE</scope>
    <source>
        <strain evidence="1">K_DeepCast_65m_m2_066</strain>
    </source>
</reference>
<dbReference type="Proteomes" id="UP000712673">
    <property type="component" value="Unassembled WGS sequence"/>
</dbReference>
<dbReference type="AlphaFoldDB" id="A0A938B1L3"/>
<sequence>MTFTQTCTIAASREVVWDFLLHADNVARCLNGVEAFHEIDPDTYEGTMRIRVGPIALALQGILHVEARDRAQWHGAMRAEAKDRRLGGGLQAHLSMDLHEKSPTETEMRVTLEAHLLGKIGEFGQPVVRKKADAMLQEFAAQVSRQLVR</sequence>
<dbReference type="Gene3D" id="3.30.530.20">
    <property type="match status" value="1"/>
</dbReference>
<protein>
    <recommendedName>
        <fullName evidence="3">Carbon monoxide dehydrogenase</fullName>
    </recommendedName>
</protein>
<evidence type="ECO:0000313" key="1">
    <source>
        <dbReference type="EMBL" id="MBM3223019.1"/>
    </source>
</evidence>
<dbReference type="EMBL" id="VGLS01000084">
    <property type="protein sequence ID" value="MBM3223019.1"/>
    <property type="molecule type" value="Genomic_DNA"/>
</dbReference>
<organism evidence="1 2">
    <name type="scientific">Tectimicrobiota bacterium</name>
    <dbReference type="NCBI Taxonomy" id="2528274"/>
    <lineage>
        <taxon>Bacteria</taxon>
        <taxon>Pseudomonadati</taxon>
        <taxon>Nitrospinota/Tectimicrobiota group</taxon>
        <taxon>Candidatus Tectimicrobiota</taxon>
    </lineage>
</organism>
<comment type="caution">
    <text evidence="1">The sequence shown here is derived from an EMBL/GenBank/DDBJ whole genome shotgun (WGS) entry which is preliminary data.</text>
</comment>
<evidence type="ECO:0008006" key="3">
    <source>
        <dbReference type="Google" id="ProtNLM"/>
    </source>
</evidence>
<dbReference type="SUPFAM" id="SSF55961">
    <property type="entry name" value="Bet v1-like"/>
    <property type="match status" value="1"/>
</dbReference>
<dbReference type="PANTHER" id="PTHR38588">
    <property type="entry name" value="BLL0334 PROTEIN"/>
    <property type="match status" value="1"/>
</dbReference>
<proteinExistence type="predicted"/>